<keyword evidence="1" id="KW-0812">Transmembrane</keyword>
<dbReference type="EMBL" id="LNIX01000019">
    <property type="protein sequence ID" value="OXA44670.1"/>
    <property type="molecule type" value="Genomic_DNA"/>
</dbReference>
<keyword evidence="1" id="KW-1133">Transmembrane helix</keyword>
<protein>
    <submittedName>
        <fullName evidence="2">Uncharacterized protein</fullName>
    </submittedName>
</protein>
<keyword evidence="3" id="KW-1185">Reference proteome</keyword>
<gene>
    <name evidence="2" type="ORF">Fcan01_20921</name>
</gene>
<organism evidence="2 3">
    <name type="scientific">Folsomia candida</name>
    <name type="common">Springtail</name>
    <dbReference type="NCBI Taxonomy" id="158441"/>
    <lineage>
        <taxon>Eukaryota</taxon>
        <taxon>Metazoa</taxon>
        <taxon>Ecdysozoa</taxon>
        <taxon>Arthropoda</taxon>
        <taxon>Hexapoda</taxon>
        <taxon>Collembola</taxon>
        <taxon>Entomobryomorpha</taxon>
        <taxon>Isotomoidea</taxon>
        <taxon>Isotomidae</taxon>
        <taxon>Proisotominae</taxon>
        <taxon>Folsomia</taxon>
    </lineage>
</organism>
<name>A0A226DHR2_FOLCA</name>
<feature type="transmembrane region" description="Helical" evidence="1">
    <location>
        <begin position="25"/>
        <end position="55"/>
    </location>
</feature>
<evidence type="ECO:0000313" key="2">
    <source>
        <dbReference type="EMBL" id="OXA44670.1"/>
    </source>
</evidence>
<reference evidence="2 3" key="1">
    <citation type="submission" date="2015-12" db="EMBL/GenBank/DDBJ databases">
        <title>The genome of Folsomia candida.</title>
        <authorList>
            <person name="Faddeeva A."/>
            <person name="Derks M.F."/>
            <person name="Anvar Y."/>
            <person name="Smit S."/>
            <person name="Van Straalen N."/>
            <person name="Roelofs D."/>
        </authorList>
    </citation>
    <scope>NUCLEOTIDE SEQUENCE [LARGE SCALE GENOMIC DNA]</scope>
    <source>
        <strain evidence="2 3">VU population</strain>
        <tissue evidence="2">Whole body</tissue>
    </source>
</reference>
<keyword evidence="1" id="KW-0472">Membrane</keyword>
<feature type="transmembrane region" description="Helical" evidence="1">
    <location>
        <begin position="101"/>
        <end position="127"/>
    </location>
</feature>
<evidence type="ECO:0000256" key="1">
    <source>
        <dbReference type="SAM" id="Phobius"/>
    </source>
</evidence>
<proteinExistence type="predicted"/>
<dbReference type="Proteomes" id="UP000198287">
    <property type="component" value="Unassembled WGS sequence"/>
</dbReference>
<evidence type="ECO:0000313" key="3">
    <source>
        <dbReference type="Proteomes" id="UP000198287"/>
    </source>
</evidence>
<accession>A0A226DHR2</accession>
<sequence length="348" mass="39352">MEFCAFLLYGHRTGSRPPLSNSQGVIVLGVLMTGILLVLVVTAFSIYSGLIIAILNNLRDLYDAVIMYPRPGKLADKPKDTIIFKRAFPSLRYKDGTLDRIGLLALVGLNSLPFVPLPMVAGLIFVAKRDVYNILLQGAILDPLTRGMVTIAVRFILSYVLFAECYRTLPFLVYILAIPINLIRRCVATWSTLSINRGTDSTTARPFHTNAANPLRLSESDSFCRIFLNDDERPSDNSYGCLRLILSVEKLGHFYFLYPILFVLIVTLILLLLPRTIDIHEKAKLLLFEWGKLAGNNKYLKKKLKAIRPFRYYAGVNSYYFYYTDKSLLTTYLLSVVDSTTSMLITFN</sequence>
<feature type="transmembrane region" description="Helical" evidence="1">
    <location>
        <begin position="147"/>
        <end position="164"/>
    </location>
</feature>
<dbReference type="AlphaFoldDB" id="A0A226DHR2"/>
<comment type="caution">
    <text evidence="2">The sequence shown here is derived from an EMBL/GenBank/DDBJ whole genome shotgun (WGS) entry which is preliminary data.</text>
</comment>
<feature type="transmembrane region" description="Helical" evidence="1">
    <location>
        <begin position="171"/>
        <end position="193"/>
    </location>
</feature>
<feature type="transmembrane region" description="Helical" evidence="1">
    <location>
        <begin position="254"/>
        <end position="273"/>
    </location>
</feature>